<dbReference type="RefSeq" id="WP_166533246.1">
    <property type="nucleotide sequence ID" value="NZ_VNHW01000006.1"/>
</dbReference>
<gene>
    <name evidence="1" type="ORF">BD833_106196</name>
</gene>
<dbReference type="EMBL" id="VNHW01000006">
    <property type="protein sequence ID" value="TYP87605.1"/>
    <property type="molecule type" value="Genomic_DNA"/>
</dbReference>
<reference evidence="1 2" key="1">
    <citation type="submission" date="2019-07" db="EMBL/GenBank/DDBJ databases">
        <title>Genomic Encyclopedia of Archaeal and Bacterial Type Strains, Phase II (KMG-II): from individual species to whole genera.</title>
        <authorList>
            <person name="Goeker M."/>
        </authorList>
    </citation>
    <scope>NUCLEOTIDE SEQUENCE [LARGE SCALE GENOMIC DNA]</scope>
    <source>
        <strain evidence="1 2">DSM 46842</strain>
    </source>
</reference>
<name>A0A5S5CVI4_9ACTN</name>
<proteinExistence type="predicted"/>
<dbReference type="Proteomes" id="UP000322499">
    <property type="component" value="Unassembled WGS sequence"/>
</dbReference>
<sequence length="121" mass="12886">MTAVVLPAHGRWTWDARGDGRAVRVTTHTDDGLLNLSLWRGETCVGTARLAPGDAAELIAGLTEGLSALAARPRVVGADAGRVGELEARLARLEERQAPLWRRAADAAGGWAVRKAARRAR</sequence>
<organism evidence="1 2">
    <name type="scientific">Blastococcus xanthinilyticus</name>
    <dbReference type="NCBI Taxonomy" id="1564164"/>
    <lineage>
        <taxon>Bacteria</taxon>
        <taxon>Bacillati</taxon>
        <taxon>Actinomycetota</taxon>
        <taxon>Actinomycetes</taxon>
        <taxon>Geodermatophilales</taxon>
        <taxon>Geodermatophilaceae</taxon>
        <taxon>Blastococcus</taxon>
    </lineage>
</organism>
<accession>A0A5S5CVI4</accession>
<comment type="caution">
    <text evidence="1">The sequence shown here is derived from an EMBL/GenBank/DDBJ whole genome shotgun (WGS) entry which is preliminary data.</text>
</comment>
<keyword evidence="2" id="KW-1185">Reference proteome</keyword>
<protein>
    <submittedName>
        <fullName evidence="1">Uncharacterized protein</fullName>
    </submittedName>
</protein>
<dbReference type="AlphaFoldDB" id="A0A5S5CVI4"/>
<evidence type="ECO:0000313" key="1">
    <source>
        <dbReference type="EMBL" id="TYP87605.1"/>
    </source>
</evidence>
<evidence type="ECO:0000313" key="2">
    <source>
        <dbReference type="Proteomes" id="UP000322499"/>
    </source>
</evidence>